<evidence type="ECO:0000313" key="5">
    <source>
        <dbReference type="Proteomes" id="UP001141327"/>
    </source>
</evidence>
<dbReference type="PANTHER" id="PTHR13129:SF4">
    <property type="entry name" value="DDB1- AND CUL4-ASSOCIATED FACTOR 1"/>
    <property type="match status" value="1"/>
</dbReference>
<feature type="region of interest" description="Disordered" evidence="3">
    <location>
        <begin position="801"/>
        <end position="830"/>
    </location>
</feature>
<feature type="region of interest" description="Disordered" evidence="3">
    <location>
        <begin position="719"/>
        <end position="740"/>
    </location>
</feature>
<feature type="region of interest" description="Disordered" evidence="3">
    <location>
        <begin position="193"/>
        <end position="243"/>
    </location>
</feature>
<feature type="region of interest" description="Disordered" evidence="3">
    <location>
        <begin position="304"/>
        <end position="335"/>
    </location>
</feature>
<dbReference type="PANTHER" id="PTHR13129">
    <property type="entry name" value="VPRBP PROTEIN-RELATED"/>
    <property type="match status" value="1"/>
</dbReference>
<dbReference type="InterPro" id="IPR033270">
    <property type="entry name" value="VPRBP/DCAF1"/>
</dbReference>
<name>A0ABQ8UEW4_9EUKA</name>
<sequence length="830" mass="87563">MTEETEPALITEFERRIDEVFGEGIEFPEPQAVIELLNYLSLHIENQEQQYALSSTDPYADRRDEFLIGQLLQHLLHFDQFFDQLLTNYTVDLTSELAVAVYRFLAACAPGLQLVVSASISTDEMILGRLCPILLDPHPTPLRVFVTAVTAYSSMADSEIGRYLFEHHPNAPGVLAARLASLILMNCTPHPPAPSPLPPVTQTQSPAGGAPAAAPARPASAPSPALAAPASGPAPAPSPVQVDIPQAFDMPSYQNLTGEALKRLEMKALVILLGALGERPECLDPLAALDPAPLLLATATGAPATCPTPPSSSGHKHSRSPATTEAPAVAPPRPPPASGGGVGFLAYLLALMEYAKNGGSVGVVVSDAAKETSAGAADMPLLGDTLRLVTALVAHVRFARVFLTSGGVEAILSLPRAPYLQPDMAIVLCGLACLPTVMEQLCRLKGLSPAPAAGAGPAASPAPNLGQHGLVTDVVRLALWLLTAGSDTARRHAAMFFCGAFSFLSFVAVFDMLNGMPLLLDMCRVREGLFSRPLAMAALSALRQYFRRHILLAADAVLRADQKLEEQQQQQLQLLAHAALDCIDYAVLHPSFQLGLLAPPSTERAVALLLDLALTGVEGAACLDQELPRPRRRARSLAFPALAAPPLPPPVPAPQPPLSIPMPSTPAPVQPGLARHLVVPPSTPVTSMIGTGAGAVTPQQAYTPGAVFSELSRGFTPAASALPAHEPPPPPPTSPMLRPDVPPSFGDAIRVASARVLLGMVRDPEVKQPSLQVDPRRNADIMAESPQDELLSLGTLYMMAGDKGNQEEAESQAEKNSVTHLTAHSARAEQ</sequence>
<evidence type="ECO:0000256" key="2">
    <source>
        <dbReference type="ARBA" id="ARBA00023242"/>
    </source>
</evidence>
<organism evidence="4 5">
    <name type="scientific">Paratrimastix pyriformis</name>
    <dbReference type="NCBI Taxonomy" id="342808"/>
    <lineage>
        <taxon>Eukaryota</taxon>
        <taxon>Metamonada</taxon>
        <taxon>Preaxostyla</taxon>
        <taxon>Paratrimastigidae</taxon>
        <taxon>Paratrimastix</taxon>
    </lineage>
</organism>
<protein>
    <submittedName>
        <fullName evidence="4">Uncharacterized protein</fullName>
    </submittedName>
</protein>
<comment type="caution">
    <text evidence="4">The sequence shown here is derived from an EMBL/GenBank/DDBJ whole genome shotgun (WGS) entry which is preliminary data.</text>
</comment>
<comment type="subcellular location">
    <subcellularLocation>
        <location evidence="1">Nucleus</location>
    </subcellularLocation>
</comment>
<keyword evidence="2" id="KW-0539">Nucleus</keyword>
<keyword evidence="5" id="KW-1185">Reference proteome</keyword>
<evidence type="ECO:0000313" key="4">
    <source>
        <dbReference type="EMBL" id="KAJ4456406.1"/>
    </source>
</evidence>
<proteinExistence type="predicted"/>
<gene>
    <name evidence="4" type="ORF">PAPYR_8373</name>
</gene>
<feature type="compositionally biased region" description="Pro residues" evidence="3">
    <location>
        <begin position="725"/>
        <end position="734"/>
    </location>
</feature>
<accession>A0ABQ8UEW4</accession>
<reference evidence="4" key="1">
    <citation type="journal article" date="2022" name="bioRxiv">
        <title>Genomics of Preaxostyla Flagellates Illuminates Evolutionary Transitions and the Path Towards Mitochondrial Loss.</title>
        <authorList>
            <person name="Novak L.V.F."/>
            <person name="Treitli S.C."/>
            <person name="Pyrih J."/>
            <person name="Halakuc P."/>
            <person name="Pipaliya S.V."/>
            <person name="Vacek V."/>
            <person name="Brzon O."/>
            <person name="Soukal P."/>
            <person name="Eme L."/>
            <person name="Dacks J.B."/>
            <person name="Karnkowska A."/>
            <person name="Elias M."/>
            <person name="Hampl V."/>
        </authorList>
    </citation>
    <scope>NUCLEOTIDE SEQUENCE</scope>
    <source>
        <strain evidence="4">RCP-MX</strain>
    </source>
</reference>
<evidence type="ECO:0000256" key="1">
    <source>
        <dbReference type="ARBA" id="ARBA00004123"/>
    </source>
</evidence>
<feature type="compositionally biased region" description="Low complexity" evidence="3">
    <location>
        <begin position="205"/>
        <end position="231"/>
    </location>
</feature>
<dbReference type="EMBL" id="JAPMOS010000071">
    <property type="protein sequence ID" value="KAJ4456406.1"/>
    <property type="molecule type" value="Genomic_DNA"/>
</dbReference>
<dbReference type="Proteomes" id="UP001141327">
    <property type="component" value="Unassembled WGS sequence"/>
</dbReference>
<evidence type="ECO:0000256" key="3">
    <source>
        <dbReference type="SAM" id="MobiDB-lite"/>
    </source>
</evidence>